<dbReference type="Proteomes" id="UP000594749">
    <property type="component" value="Chromosome"/>
</dbReference>
<gene>
    <name evidence="1" type="ORF">IMC76_05355</name>
</gene>
<evidence type="ECO:0000313" key="2">
    <source>
        <dbReference type="Proteomes" id="UP000594749"/>
    </source>
</evidence>
<name>A0A7M1LDM0_9BACT</name>
<dbReference type="OrthoDB" id="9878584at2"/>
<dbReference type="EMBL" id="CP063078">
    <property type="protein sequence ID" value="QOQ86657.1"/>
    <property type="molecule type" value="Genomic_DNA"/>
</dbReference>
<reference evidence="1 2" key="1">
    <citation type="submission" date="2020-10" db="EMBL/GenBank/DDBJ databases">
        <title>Campylobacter and Helicobacter PacBio genomes.</title>
        <authorList>
            <person name="Lane C."/>
        </authorList>
    </citation>
    <scope>NUCLEOTIDE SEQUENCE [LARGE SCALE GENOMIC DNA]</scope>
    <source>
        <strain evidence="1 2">2016D-0077</strain>
    </source>
</reference>
<protein>
    <submittedName>
        <fullName evidence="1">Uncharacterized protein</fullName>
    </submittedName>
</protein>
<keyword evidence="2" id="KW-1185">Reference proteome</keyword>
<dbReference type="RefSeq" id="WP_025802914.1">
    <property type="nucleotide sequence ID" value="NZ_CP053842.1"/>
</dbReference>
<sequence>MSSLYPPIIIEVEKEIIDDFSDFLAEYEVIDTLDIIEKSKADKFTPIVLENFDNFKMHGGAVTYYKAHYSNEKFTDIFNGKFKEIDELIEKYKNDEVLYTLYVWDTIYAKAWEVINKE</sequence>
<proteinExistence type="predicted"/>
<evidence type="ECO:0000313" key="1">
    <source>
        <dbReference type="EMBL" id="QOQ86657.1"/>
    </source>
</evidence>
<accession>A0A7M1LDM0</accession>
<organism evidence="1 2">
    <name type="scientific">Campylobacter corcagiensis</name>
    <dbReference type="NCBI Taxonomy" id="1448857"/>
    <lineage>
        <taxon>Bacteria</taxon>
        <taxon>Pseudomonadati</taxon>
        <taxon>Campylobacterota</taxon>
        <taxon>Epsilonproteobacteria</taxon>
        <taxon>Campylobacterales</taxon>
        <taxon>Campylobacteraceae</taxon>
        <taxon>Campylobacter</taxon>
    </lineage>
</organism>
<dbReference type="AlphaFoldDB" id="A0A7M1LDM0"/>